<dbReference type="STRING" id="1122622.GCA_000421185_00512"/>
<gene>
    <name evidence="3" type="ORF">SAMN05421879_105185</name>
</gene>
<evidence type="ECO:0000256" key="1">
    <source>
        <dbReference type="SAM" id="MobiDB-lite"/>
    </source>
</evidence>
<keyword evidence="3" id="KW-0808">Transferase</keyword>
<dbReference type="GO" id="GO:0016301">
    <property type="term" value="F:kinase activity"/>
    <property type="evidence" value="ECO:0007669"/>
    <property type="project" value="UniProtKB-KW"/>
</dbReference>
<dbReference type="SUPFAM" id="SSF56112">
    <property type="entry name" value="Protein kinase-like (PK-like)"/>
    <property type="match status" value="1"/>
</dbReference>
<accession>A0A285VNJ5</accession>
<sequence>MTCRGGFPDHGRRTAYGGPVMRSDLAMAALASAAVPGMKPVAVAGMASADPEDDTEVQRALVTDATGRSWVVHAPLHPVAGARMRRNDELVRQLARHVPFKVPTPAGYAALGTDGDAAVYPHVEGSPLDLGRLPGGPGLASALGRALASVHNIPRGVLEEQDVPVFDAAGCRQRATAEVDRASETGRVPTGLLARWEEAFDAPALWQFATTPVHGSFSGRTVLVAFADPADAGSGRVVAVTDWGEAMVGDPATDLAALYASASPQAWEAVLDSYTLARAQRPDPYLHARARLVAETRALRGLAAAVAEGQEQQVRRIVEVLRRMDRLTEDDDSLVPATARPRDGAGAAPGPGTGPVDRSAQDVEVFPVSLTEPDHPAPGTPGDEPSTDADDVVAEAYHPDQPPDDEPSEAAALDVTGDPGDADALDLADDRGGAAEGGDADPTVEVPRVTIAPDETTGPTDTEVPEETPGPTATEAPDADLPPDADEEVPDPSTAGTTHGVDPQDDEELDDAQRLHELYGMPDVRPEPGADGPGSRDDSPDR</sequence>
<keyword evidence="4" id="KW-1185">Reference proteome</keyword>
<dbReference type="Gene3D" id="3.90.1200.10">
    <property type="match status" value="1"/>
</dbReference>
<dbReference type="EMBL" id="OBQK01000005">
    <property type="protein sequence ID" value="SOC55639.1"/>
    <property type="molecule type" value="Genomic_DNA"/>
</dbReference>
<evidence type="ECO:0000313" key="3">
    <source>
        <dbReference type="EMBL" id="SOC55639.1"/>
    </source>
</evidence>
<feature type="domain" description="Aminoglycoside phosphotransferase" evidence="2">
    <location>
        <begin position="53"/>
        <end position="278"/>
    </location>
</feature>
<evidence type="ECO:0000313" key="4">
    <source>
        <dbReference type="Proteomes" id="UP000219688"/>
    </source>
</evidence>
<protein>
    <submittedName>
        <fullName evidence="3">Predicted kinase, aminoglycoside phosphotransferase (APT) family</fullName>
    </submittedName>
</protein>
<dbReference type="InterPro" id="IPR011009">
    <property type="entry name" value="Kinase-like_dom_sf"/>
</dbReference>
<dbReference type="InterPro" id="IPR002575">
    <property type="entry name" value="Aminoglycoside_PTrfase"/>
</dbReference>
<dbReference type="AlphaFoldDB" id="A0A285VNJ5"/>
<dbReference type="Pfam" id="PF01636">
    <property type="entry name" value="APH"/>
    <property type="match status" value="1"/>
</dbReference>
<keyword evidence="3" id="KW-0418">Kinase</keyword>
<feature type="compositionally biased region" description="Basic and acidic residues" evidence="1">
    <location>
        <begin position="524"/>
        <end position="542"/>
    </location>
</feature>
<reference evidence="4" key="1">
    <citation type="submission" date="2017-08" db="EMBL/GenBank/DDBJ databases">
        <authorList>
            <person name="Varghese N."/>
            <person name="Submissions S."/>
        </authorList>
    </citation>
    <scope>NUCLEOTIDE SEQUENCE [LARGE SCALE GENOMIC DNA]</scope>
    <source>
        <strain evidence="4">USBA17B2</strain>
    </source>
</reference>
<name>A0A285VNJ5_9MICO</name>
<feature type="compositionally biased region" description="Acidic residues" evidence="1">
    <location>
        <begin position="477"/>
        <end position="490"/>
    </location>
</feature>
<organism evidence="3 4">
    <name type="scientific">Ornithinimicrobium cerasi</name>
    <dbReference type="NCBI Taxonomy" id="2248773"/>
    <lineage>
        <taxon>Bacteria</taxon>
        <taxon>Bacillati</taxon>
        <taxon>Actinomycetota</taxon>
        <taxon>Actinomycetes</taxon>
        <taxon>Micrococcales</taxon>
        <taxon>Ornithinimicrobiaceae</taxon>
        <taxon>Ornithinimicrobium</taxon>
    </lineage>
</organism>
<evidence type="ECO:0000259" key="2">
    <source>
        <dbReference type="Pfam" id="PF01636"/>
    </source>
</evidence>
<feature type="compositionally biased region" description="Low complexity" evidence="1">
    <location>
        <begin position="336"/>
        <end position="346"/>
    </location>
</feature>
<dbReference type="Proteomes" id="UP000219688">
    <property type="component" value="Unassembled WGS sequence"/>
</dbReference>
<proteinExistence type="predicted"/>
<feature type="region of interest" description="Disordered" evidence="1">
    <location>
        <begin position="329"/>
        <end position="542"/>
    </location>
</feature>